<comment type="subunit">
    <text evidence="7">The RNAP catalytic core consists of 2 alpha, 1 beta, 1 beta' and 1 omega subunit. When a sigma factor is associated with the core the holoenzyme is formed, which can initiate transcription.</text>
</comment>
<dbReference type="Gene3D" id="1.10.40.90">
    <property type="match status" value="1"/>
</dbReference>
<comment type="catalytic activity">
    <reaction evidence="6 7 8">
        <text>RNA(n) + a ribonucleoside 5'-triphosphate = RNA(n+1) + diphosphate</text>
        <dbReference type="Rhea" id="RHEA:21248"/>
        <dbReference type="Rhea" id="RHEA-COMP:14527"/>
        <dbReference type="Rhea" id="RHEA-COMP:17342"/>
        <dbReference type="ChEBI" id="CHEBI:33019"/>
        <dbReference type="ChEBI" id="CHEBI:61557"/>
        <dbReference type="ChEBI" id="CHEBI:140395"/>
        <dbReference type="EC" id="2.7.7.6"/>
    </reaction>
</comment>
<evidence type="ECO:0000256" key="6">
    <source>
        <dbReference type="ARBA" id="ARBA00048552"/>
    </source>
</evidence>
<accession>A0A517P2X7</accession>
<dbReference type="Gene3D" id="1.10.150.390">
    <property type="match status" value="1"/>
</dbReference>
<dbReference type="Pfam" id="PF00623">
    <property type="entry name" value="RNA_pol_Rpb1_2"/>
    <property type="match status" value="1"/>
</dbReference>
<proteinExistence type="inferred from homology"/>
<dbReference type="InterPro" id="IPR045867">
    <property type="entry name" value="DNA-dir_RpoC_beta_prime"/>
</dbReference>
<dbReference type="GO" id="GO:0000287">
    <property type="term" value="F:magnesium ion binding"/>
    <property type="evidence" value="ECO:0007669"/>
    <property type="project" value="UniProtKB-UniRule"/>
</dbReference>
<dbReference type="Proteomes" id="UP000319817">
    <property type="component" value="Chromosome"/>
</dbReference>
<comment type="similarity">
    <text evidence="7 8">Belongs to the RNA polymerase beta' chain family.</text>
</comment>
<dbReference type="GO" id="GO:0006351">
    <property type="term" value="P:DNA-templated transcription"/>
    <property type="evidence" value="ECO:0007669"/>
    <property type="project" value="UniProtKB-UniRule"/>
</dbReference>
<dbReference type="Gene3D" id="4.10.860.120">
    <property type="entry name" value="RNA polymerase II, clamp domain"/>
    <property type="match status" value="1"/>
</dbReference>
<dbReference type="InterPro" id="IPR007080">
    <property type="entry name" value="RNA_pol_Rpb1_1"/>
</dbReference>
<evidence type="ECO:0000256" key="7">
    <source>
        <dbReference type="HAMAP-Rule" id="MF_01322"/>
    </source>
</evidence>
<keyword evidence="13" id="KW-1185">Reference proteome</keyword>
<feature type="domain" description="RNA polymerase N-terminal" evidence="11">
    <location>
        <begin position="234"/>
        <end position="513"/>
    </location>
</feature>
<feature type="binding site" evidence="7">
    <location>
        <position position="83"/>
    </location>
    <ligand>
        <name>Zn(2+)</name>
        <dbReference type="ChEBI" id="CHEBI:29105"/>
        <label>1</label>
    </ligand>
</feature>
<evidence type="ECO:0000256" key="1">
    <source>
        <dbReference type="ARBA" id="ARBA00022478"/>
    </source>
</evidence>
<dbReference type="Pfam" id="PF04983">
    <property type="entry name" value="RNA_pol_Rpb1_3"/>
    <property type="match status" value="1"/>
</dbReference>
<feature type="domain" description="Helix-hairpin-helix DNA-binding motif class 1" evidence="10">
    <location>
        <begin position="1688"/>
        <end position="1706"/>
    </location>
</feature>
<feature type="binding site" evidence="7">
    <location>
        <position position="68"/>
    </location>
    <ligand>
        <name>Zn(2+)</name>
        <dbReference type="ChEBI" id="CHEBI:29105"/>
        <label>1</label>
    </ligand>
</feature>
<comment type="function">
    <text evidence="7 8">DNA-dependent RNA polymerase catalyzes the transcription of DNA into RNA using the four ribonucleoside triphosphates as substrates.</text>
</comment>
<evidence type="ECO:0000259" key="11">
    <source>
        <dbReference type="SMART" id="SM00663"/>
    </source>
</evidence>
<sequence>MSIGETSNYDRINDYASVRISLARPQDIKSWSFGEVKKPETINYRTYRPEKDGLFCERIFGPEKDWECACGKYRGMKYKGMICDRCGVKVTHSRVRRKRMGHIELAAPIVHIWFFKAMPSRLGNLLAMKTSSLEKVIYFQDYVVIDPGETELEAQQLLTEEEYRAARQQYGAGSFEADMGAEAVRKLLNKLDLVTLSEKLRVDLAETGSKQKAKDLTNRLKIVESIRDSDNRPEWMILDVVPVIPPDLRPLVLLDSGNFATSDLNDLYRRIINRNNRLRKLVDLNAPEVIIRNEKRMLQQSVDALFDNNRCKRPVLGSSNRPLKSLTDMIKGKQGRFRENLLGKRVDYSARSVIVVGPRLKLHQCGLPKKIALELYQPFIIRRLKELGHADTIKSAKKMLERKDEEVWDILEQVIRNHPVLLNRAPTLHRMGIQAFEPTLVEGNAINLHPLVCKGFNADFDGDQMAVHLPLSIEAQVEAHTLMLSTNNVFAPSNGKPIMSPSQDIVMGCYFTTVEMPDQKGEGMIFSTYEEADLALAQGVVKLHAKVKMRLPKFQKLKTEDETGKYGEIIDTTPGRIGFNAMLPDGMDFYNRAMRSGDLAGVISDCYARLGRKATIHLLDDMMQMGFRESTRSGLSFATDDLVTPDTKLDFIHKAEKEVMKLKKNYDRGLMTGDERYNMVLDEWTEARESITTDMMSAMENDVRNEWYINPVYLMSHSGARGGIEQIRQLAGMRGLMAKPTGEIIETPIKANFREGLSVLEYFSSTHGARKGLADTALKTADSGYLTRKLADVAQNVVITMEDCGTTQGITKGVVYRGEKVEVRLADSIRGRVSRQSIVNPVTDELIVGESEMITSDIARKIEQMGLEKIQVRTPMTCDAPLGVCRRCYGMDMSTGAMVEEGMAVGIIAAQSIGEPGTQLTMRTFHIGGSVSKTMEESDIKSKRSGEVRLTRMRAVRNTDGRNIVLTRNGEISLVDDRGREIETYPVPTGAMLMIEEGDKVKEGQVLCEWNPYSMPILSEVEGQVRFEDVVEGETMRQEREASGNIRTLIVDHKGDLHPQMVVEDNAGKALDVQYLPERAMLMVKDGEKIKPGTVLAEMPRETGGVSDITGGLPRVTEIFEARKPKDPAVIAEVDGEVEILAEKKRNKRTIVVRSESGIEREHMVPHGKHFLVHSGDIVKAGQALVEGPLVPHDILRVSGEEAVQQYLLHEIQQVYQSQRVEINDKHCEIIIARMLRKVKIENPGDTSLLPGLVMDRFQFRKANQELGTCMKVSSPGDTDLTEGTIIPKETFEQTNAEVEAMGGTPAKGKKPKRATASTQLLGITKAAVQSDSFISAASFQETTKVLTEAALAGKVDKLVGLKENVILGHLIPAGTGFRIFQESEVNYRKEALEELSAAPVQALEDSFPLLNADEGSAPAAAADEPLSPPTTPQSFAATPPGGGTSQPIEHPPVQEAASPVALMDSLMGESTESVPAESQPAEVAPAEVVPAETSPAEATPVTAEPTADAPVAEAPSSTDDLTKIEGIGPKIAEHFQAHGIASFAQLAAAGPEQLCEILDAGGFNSHDPGTWAQQSAMADAGKWDELKVWQDELDGGKPVEPSDDLTKIEGIGPKIAEHLAANGITSYALLSQATPEQLSEILASGGYSAHDPGTWAQQGGMAAAGDWDNLKVWQDELDGGKVVSAPDDLTKVEGVGPKVAEILNANGVTTFAQLAGTSPEAIGEWLTAAGGMMANMKPGTWPKQAEMAANGQWDELQVWQDELDGGV</sequence>
<comment type="cofactor">
    <cofactor evidence="7">
        <name>Mg(2+)</name>
        <dbReference type="ChEBI" id="CHEBI:18420"/>
    </cofactor>
    <text evidence="7">Binds 1 Mg(2+) ion per subunit.</text>
</comment>
<dbReference type="NCBIfam" id="TIGR02386">
    <property type="entry name" value="rpoC_TIGR"/>
    <property type="match status" value="1"/>
</dbReference>
<feature type="domain" description="Helix-hairpin-helix DNA-binding motif class 1" evidence="10">
    <location>
        <begin position="1604"/>
        <end position="1623"/>
    </location>
</feature>
<feature type="region of interest" description="Disordered" evidence="9">
    <location>
        <begin position="1412"/>
        <end position="1452"/>
    </location>
</feature>
<dbReference type="GO" id="GO:0000428">
    <property type="term" value="C:DNA-directed RNA polymerase complex"/>
    <property type="evidence" value="ECO:0007669"/>
    <property type="project" value="UniProtKB-KW"/>
</dbReference>
<feature type="binding site" evidence="7">
    <location>
        <position position="461"/>
    </location>
    <ligand>
        <name>Mg(2+)</name>
        <dbReference type="ChEBI" id="CHEBI:18420"/>
    </ligand>
</feature>
<keyword evidence="3 7" id="KW-0548">Nucleotidyltransferase</keyword>
<dbReference type="EMBL" id="CP036526">
    <property type="protein sequence ID" value="QDT13732.1"/>
    <property type="molecule type" value="Genomic_DNA"/>
</dbReference>
<feature type="binding site" evidence="7">
    <location>
        <position position="878"/>
    </location>
    <ligand>
        <name>Zn(2+)</name>
        <dbReference type="ChEBI" id="CHEBI:29105"/>
        <label>2</label>
    </ligand>
</feature>
<dbReference type="PANTHER" id="PTHR19376">
    <property type="entry name" value="DNA-DIRECTED RNA POLYMERASE"/>
    <property type="match status" value="1"/>
</dbReference>
<feature type="binding site" evidence="7">
    <location>
        <position position="70"/>
    </location>
    <ligand>
        <name>Zn(2+)</name>
        <dbReference type="ChEBI" id="CHEBI:29105"/>
        <label>1</label>
    </ligand>
</feature>
<protein>
    <recommendedName>
        <fullName evidence="7">DNA-directed RNA polymerase subunit beta'</fullName>
        <shortName evidence="7">RNAP subunit beta'</shortName>
        <ecNumber evidence="7">2.7.7.6</ecNumber>
    </recommendedName>
    <alternativeName>
        <fullName evidence="7">RNA polymerase subunit beta'</fullName>
    </alternativeName>
    <alternativeName>
        <fullName evidence="7">Transcriptase subunit beta'</fullName>
    </alternativeName>
</protein>
<dbReference type="GO" id="GO:0003899">
    <property type="term" value="F:DNA-directed RNA polymerase activity"/>
    <property type="evidence" value="ECO:0007669"/>
    <property type="project" value="UniProtKB-UniRule"/>
</dbReference>
<reference evidence="12 13" key="1">
    <citation type="submission" date="2019-02" db="EMBL/GenBank/DDBJ databases">
        <title>Deep-cultivation of Planctomycetes and their phenomic and genomic characterization uncovers novel biology.</title>
        <authorList>
            <person name="Wiegand S."/>
            <person name="Jogler M."/>
            <person name="Boedeker C."/>
            <person name="Pinto D."/>
            <person name="Vollmers J."/>
            <person name="Rivas-Marin E."/>
            <person name="Kohn T."/>
            <person name="Peeters S.H."/>
            <person name="Heuer A."/>
            <person name="Rast P."/>
            <person name="Oberbeckmann S."/>
            <person name="Bunk B."/>
            <person name="Jeske O."/>
            <person name="Meyerdierks A."/>
            <person name="Storesund J.E."/>
            <person name="Kallscheuer N."/>
            <person name="Luecker S."/>
            <person name="Lage O.M."/>
            <person name="Pohl T."/>
            <person name="Merkel B.J."/>
            <person name="Hornburger P."/>
            <person name="Mueller R.-W."/>
            <person name="Bruemmer F."/>
            <person name="Labrenz M."/>
            <person name="Spormann A.M."/>
            <person name="Op den Camp H."/>
            <person name="Overmann J."/>
            <person name="Amann R."/>
            <person name="Jetten M.S.M."/>
            <person name="Mascher T."/>
            <person name="Medema M.H."/>
            <person name="Devos D.P."/>
            <person name="Kaster A.-K."/>
            <person name="Ovreas L."/>
            <person name="Rohde M."/>
            <person name="Galperin M.Y."/>
            <person name="Jogler C."/>
        </authorList>
    </citation>
    <scope>NUCLEOTIDE SEQUENCE [LARGE SCALE GENOMIC DNA]</scope>
    <source>
        <strain evidence="12 13">K23_9</strain>
    </source>
</reference>
<dbReference type="Gene3D" id="1.10.1790.20">
    <property type="match status" value="1"/>
</dbReference>
<gene>
    <name evidence="7 12" type="primary">rpoC</name>
    <name evidence="12" type="ORF">K239x_57520</name>
</gene>
<feature type="compositionally biased region" description="Low complexity" evidence="9">
    <location>
        <begin position="1475"/>
        <end position="1516"/>
    </location>
</feature>
<dbReference type="Gene3D" id="3.30.60.280">
    <property type="match status" value="1"/>
</dbReference>
<evidence type="ECO:0000313" key="12">
    <source>
        <dbReference type="EMBL" id="QDT13732.1"/>
    </source>
</evidence>
<dbReference type="Gene3D" id="2.40.50.100">
    <property type="match status" value="3"/>
</dbReference>
<comment type="cofactor">
    <cofactor evidence="7">
        <name>Zn(2+)</name>
        <dbReference type="ChEBI" id="CHEBI:29105"/>
    </cofactor>
    <text evidence="7">Binds 2 Zn(2+) ions per subunit.</text>
</comment>
<evidence type="ECO:0000256" key="4">
    <source>
        <dbReference type="ARBA" id="ARBA00022723"/>
    </source>
</evidence>
<keyword evidence="2 7" id="KW-0808">Transferase</keyword>
<dbReference type="Pfam" id="PF14520">
    <property type="entry name" value="HHH_5"/>
    <property type="match status" value="3"/>
</dbReference>
<keyword evidence="7" id="KW-0862">Zinc</keyword>
<dbReference type="InterPro" id="IPR044893">
    <property type="entry name" value="RNA_pol_Rpb1_clamp_domain"/>
</dbReference>
<dbReference type="SMART" id="SM00278">
    <property type="entry name" value="HhH1"/>
    <property type="match status" value="3"/>
</dbReference>
<keyword evidence="1 7" id="KW-0240">DNA-directed RNA polymerase</keyword>
<dbReference type="Pfam" id="PF05000">
    <property type="entry name" value="RNA_pol_Rpb1_4"/>
    <property type="match status" value="1"/>
</dbReference>
<feature type="compositionally biased region" description="Low complexity" evidence="9">
    <location>
        <begin position="1413"/>
        <end position="1426"/>
    </location>
</feature>
<dbReference type="InterPro" id="IPR012754">
    <property type="entry name" value="DNA-dir_RpoC_beta_prime_bact"/>
</dbReference>
<dbReference type="Gene3D" id="1.10.150.20">
    <property type="entry name" value="5' to 3' exonuclease, C-terminal subdomain"/>
    <property type="match status" value="3"/>
</dbReference>
<feature type="binding site" evidence="7">
    <location>
        <position position="888"/>
    </location>
    <ligand>
        <name>Zn(2+)</name>
        <dbReference type="ChEBI" id="CHEBI:29105"/>
        <label>2</label>
    </ligand>
</feature>
<dbReference type="CDD" id="cd01609">
    <property type="entry name" value="RNAP_beta'_N"/>
    <property type="match status" value="1"/>
</dbReference>
<dbReference type="HAMAP" id="MF_01322">
    <property type="entry name" value="RNApol_bact_RpoC"/>
    <property type="match status" value="1"/>
</dbReference>
<feature type="binding site" evidence="7">
    <location>
        <position position="885"/>
    </location>
    <ligand>
        <name>Zn(2+)</name>
        <dbReference type="ChEBI" id="CHEBI:29105"/>
        <label>2</label>
    </ligand>
</feature>
<dbReference type="InterPro" id="IPR006592">
    <property type="entry name" value="RNA_pol_N"/>
</dbReference>
<evidence type="ECO:0000256" key="9">
    <source>
        <dbReference type="SAM" id="MobiDB-lite"/>
    </source>
</evidence>
<evidence type="ECO:0000256" key="3">
    <source>
        <dbReference type="ARBA" id="ARBA00022695"/>
    </source>
</evidence>
<keyword evidence="7" id="KW-0460">Magnesium</keyword>
<dbReference type="GO" id="GO:0008270">
    <property type="term" value="F:zinc ion binding"/>
    <property type="evidence" value="ECO:0007669"/>
    <property type="project" value="UniProtKB-UniRule"/>
</dbReference>
<dbReference type="Pfam" id="PF04998">
    <property type="entry name" value="RNA_pol_Rpb1_5"/>
    <property type="match status" value="1"/>
</dbReference>
<feature type="binding site" evidence="7">
    <location>
        <position position="86"/>
    </location>
    <ligand>
        <name>Zn(2+)</name>
        <dbReference type="ChEBI" id="CHEBI:29105"/>
        <label>1</label>
    </ligand>
</feature>
<dbReference type="GO" id="GO:0006281">
    <property type="term" value="P:DNA repair"/>
    <property type="evidence" value="ECO:0007669"/>
    <property type="project" value="InterPro"/>
</dbReference>
<dbReference type="SMART" id="SM00663">
    <property type="entry name" value="RPOLA_N"/>
    <property type="match status" value="1"/>
</dbReference>
<dbReference type="EC" id="2.7.7.6" evidence="7"/>
<dbReference type="InterPro" id="IPR042102">
    <property type="entry name" value="RNA_pol_Rpb1_3_sf"/>
</dbReference>
<dbReference type="InterPro" id="IPR007083">
    <property type="entry name" value="RNA_pol_Rpb1_4"/>
</dbReference>
<keyword evidence="5 7" id="KW-0804">Transcription</keyword>
<evidence type="ECO:0000256" key="8">
    <source>
        <dbReference type="RuleBase" id="RU004279"/>
    </source>
</evidence>
<dbReference type="SUPFAM" id="SSF64484">
    <property type="entry name" value="beta and beta-prime subunits of DNA dependent RNA-polymerase"/>
    <property type="match status" value="1"/>
</dbReference>
<dbReference type="Pfam" id="PF04997">
    <property type="entry name" value="RNA_pol_Rpb1_1"/>
    <property type="match status" value="1"/>
</dbReference>
<dbReference type="GO" id="GO:0003677">
    <property type="term" value="F:DNA binding"/>
    <property type="evidence" value="ECO:0007669"/>
    <property type="project" value="UniProtKB-UniRule"/>
</dbReference>
<dbReference type="InterPro" id="IPR007081">
    <property type="entry name" value="RNA_pol_Rpb1_5"/>
</dbReference>
<name>A0A517P2X7_9BACT</name>
<dbReference type="CDD" id="cd02655">
    <property type="entry name" value="RNAP_beta'_C"/>
    <property type="match status" value="1"/>
</dbReference>
<evidence type="ECO:0000256" key="5">
    <source>
        <dbReference type="ARBA" id="ARBA00023163"/>
    </source>
</evidence>
<evidence type="ECO:0000313" key="13">
    <source>
        <dbReference type="Proteomes" id="UP000319817"/>
    </source>
</evidence>
<evidence type="ECO:0000256" key="2">
    <source>
        <dbReference type="ARBA" id="ARBA00022679"/>
    </source>
</evidence>
<feature type="binding site" evidence="7">
    <location>
        <position position="459"/>
    </location>
    <ligand>
        <name>Mg(2+)</name>
        <dbReference type="ChEBI" id="CHEBI:18420"/>
    </ligand>
</feature>
<dbReference type="InterPro" id="IPR000722">
    <property type="entry name" value="RNA_pol_asu"/>
</dbReference>
<keyword evidence="4 7" id="KW-0479">Metal-binding</keyword>
<dbReference type="Gene3D" id="2.40.40.20">
    <property type="match status" value="1"/>
</dbReference>
<dbReference type="Gene3D" id="1.10.274.100">
    <property type="entry name" value="RNA polymerase Rpb1, domain 3"/>
    <property type="match status" value="1"/>
</dbReference>
<feature type="binding site" evidence="7">
    <location>
        <position position="804"/>
    </location>
    <ligand>
        <name>Zn(2+)</name>
        <dbReference type="ChEBI" id="CHEBI:29105"/>
        <label>2</label>
    </ligand>
</feature>
<feature type="domain" description="Helix-hairpin-helix DNA-binding motif class 1" evidence="10">
    <location>
        <begin position="1520"/>
        <end position="1539"/>
    </location>
</feature>
<feature type="region of interest" description="Disordered" evidence="9">
    <location>
        <begin position="1468"/>
        <end position="1520"/>
    </location>
</feature>
<dbReference type="InterPro" id="IPR007066">
    <property type="entry name" value="RNA_pol_Rpb1_3"/>
</dbReference>
<dbReference type="InterPro" id="IPR038120">
    <property type="entry name" value="Rpb1_funnel_sf"/>
</dbReference>
<dbReference type="Gene3D" id="1.10.132.30">
    <property type="match status" value="1"/>
</dbReference>
<evidence type="ECO:0000259" key="10">
    <source>
        <dbReference type="SMART" id="SM00278"/>
    </source>
</evidence>
<dbReference type="PANTHER" id="PTHR19376:SF54">
    <property type="entry name" value="DNA-DIRECTED RNA POLYMERASE SUBUNIT BETA"/>
    <property type="match status" value="1"/>
</dbReference>
<dbReference type="OrthoDB" id="9815296at2"/>
<organism evidence="12 13">
    <name type="scientific">Stieleria marina</name>
    <dbReference type="NCBI Taxonomy" id="1930275"/>
    <lineage>
        <taxon>Bacteria</taxon>
        <taxon>Pseudomonadati</taxon>
        <taxon>Planctomycetota</taxon>
        <taxon>Planctomycetia</taxon>
        <taxon>Pirellulales</taxon>
        <taxon>Pirellulaceae</taxon>
        <taxon>Stieleria</taxon>
    </lineage>
</organism>
<dbReference type="InterPro" id="IPR003583">
    <property type="entry name" value="Hlx-hairpin-Hlx_DNA-bd_motif"/>
</dbReference>
<feature type="binding site" evidence="7">
    <location>
        <position position="463"/>
    </location>
    <ligand>
        <name>Mg(2+)</name>
        <dbReference type="ChEBI" id="CHEBI:18420"/>
    </ligand>
</feature>